<protein>
    <submittedName>
        <fullName evidence="8">MFS general substrate transporter</fullName>
    </submittedName>
</protein>
<keyword evidence="4 6" id="KW-0472">Membrane</keyword>
<keyword evidence="3 6" id="KW-1133">Transmembrane helix</keyword>
<evidence type="ECO:0000256" key="2">
    <source>
        <dbReference type="ARBA" id="ARBA00022692"/>
    </source>
</evidence>
<sequence>MSSTLPLPPSKDIHDALPAAPPPVHHAGTASSTPTTESTGAAQFLTNLNDRQKAHLQFAIPSNSEPERLSQFLEGPRRTPVPKRFTFAALDSEARKLKEIESGNAGKGEIQSSNKSTKSNSSSQHIRGGSGSSESDGDSYGRKSPLSRAASSVGTLKRASTSLTKEVGHLKGSVGNLKASVVDAVDWSFYATGCSLCLVNLIIAWDATAVSIALPMIAFTLHGSAMDSFWLGIAFFAAATAFLPLFSTFSEIFGRKGMLLTAMGSYAVGSFICAVSGNFTGLHLGRTVQGIGAGGAFVLSDLITSDLVSSLDKRRWSAIIGAMWAIGAVTGPAVGEALSQRSQWRWIFWINLPFSITAFGILCVFAKLKDRAPGSILAQIQNYDWIGFVLLTGSLISTLIGISWGGTVYKWSHPNTLLPVQFGLLGLIIYLVWSWYSPFHSIVSLDGFLDRTVLATYIGHMIQGAIISCVVYFMPFYFTVAKLDLSHLAAGVRWLPWTLPFVTFILVTYIVVSRWNCWLLSIWTGWALVLLGISLTTLYSRSSSIATWVCVAMLLGSGIGVLYPSLHTASELIASQGDEEMTRKSVTNYAFFHLLGKTFGIAIGSSIFGNELLNRFGSIPTVQEYARNYAKDAVALVARIRATPGGEGSPKMRITDAYVDSLRVIWIVLSVFAGLAFLISVLGKPRESKPRRDVEMKDLDRGYAV</sequence>
<evidence type="ECO:0000256" key="4">
    <source>
        <dbReference type="ARBA" id="ARBA00023136"/>
    </source>
</evidence>
<feature type="transmembrane region" description="Helical" evidence="6">
    <location>
        <begin position="545"/>
        <end position="566"/>
    </location>
</feature>
<name>A0A6G1JHT7_9PLEO</name>
<feature type="domain" description="Major facilitator superfamily (MFS) profile" evidence="7">
    <location>
        <begin position="192"/>
        <end position="688"/>
    </location>
</feature>
<dbReference type="Pfam" id="PF07690">
    <property type="entry name" value="MFS_1"/>
    <property type="match status" value="1"/>
</dbReference>
<dbReference type="InterPro" id="IPR020846">
    <property type="entry name" value="MFS_dom"/>
</dbReference>
<comment type="subcellular location">
    <subcellularLocation>
        <location evidence="1">Membrane</location>
        <topology evidence="1">Multi-pass membrane protein</topology>
    </subcellularLocation>
</comment>
<feature type="compositionally biased region" description="Low complexity" evidence="5">
    <location>
        <begin position="112"/>
        <end position="123"/>
    </location>
</feature>
<evidence type="ECO:0000256" key="3">
    <source>
        <dbReference type="ARBA" id="ARBA00022989"/>
    </source>
</evidence>
<keyword evidence="2 6" id="KW-0812">Transmembrane</keyword>
<dbReference type="PANTHER" id="PTHR23501:SF59">
    <property type="entry name" value="MAJOR FACILITATOR SUPERFAMILY (MFS) PROFILE DOMAIN-CONTAINING PROTEIN-RELATED"/>
    <property type="match status" value="1"/>
</dbReference>
<dbReference type="Gene3D" id="1.20.1720.10">
    <property type="entry name" value="Multidrug resistance protein D"/>
    <property type="match status" value="1"/>
</dbReference>
<accession>A0A6G1JHT7</accession>
<evidence type="ECO:0000313" key="8">
    <source>
        <dbReference type="EMBL" id="KAF2689713.1"/>
    </source>
</evidence>
<feature type="transmembrane region" description="Helical" evidence="6">
    <location>
        <begin position="198"/>
        <end position="222"/>
    </location>
</feature>
<feature type="transmembrane region" description="Helical" evidence="6">
    <location>
        <begin position="287"/>
        <end position="304"/>
    </location>
</feature>
<organism evidence="8 9">
    <name type="scientific">Lentithecium fluviatile CBS 122367</name>
    <dbReference type="NCBI Taxonomy" id="1168545"/>
    <lineage>
        <taxon>Eukaryota</taxon>
        <taxon>Fungi</taxon>
        <taxon>Dikarya</taxon>
        <taxon>Ascomycota</taxon>
        <taxon>Pezizomycotina</taxon>
        <taxon>Dothideomycetes</taxon>
        <taxon>Pleosporomycetidae</taxon>
        <taxon>Pleosporales</taxon>
        <taxon>Massarineae</taxon>
        <taxon>Lentitheciaceae</taxon>
        <taxon>Lentithecium</taxon>
    </lineage>
</organism>
<evidence type="ECO:0000313" key="9">
    <source>
        <dbReference type="Proteomes" id="UP000799291"/>
    </source>
</evidence>
<proteinExistence type="predicted"/>
<evidence type="ECO:0000259" key="7">
    <source>
        <dbReference type="PROSITE" id="PS50850"/>
    </source>
</evidence>
<evidence type="ECO:0000256" key="5">
    <source>
        <dbReference type="SAM" id="MobiDB-lite"/>
    </source>
</evidence>
<dbReference type="GO" id="GO:0005886">
    <property type="term" value="C:plasma membrane"/>
    <property type="evidence" value="ECO:0007669"/>
    <property type="project" value="TreeGrafter"/>
</dbReference>
<dbReference type="EMBL" id="MU005572">
    <property type="protein sequence ID" value="KAF2689713.1"/>
    <property type="molecule type" value="Genomic_DNA"/>
</dbReference>
<feature type="region of interest" description="Disordered" evidence="5">
    <location>
        <begin position="98"/>
        <end position="153"/>
    </location>
</feature>
<dbReference type="OrthoDB" id="2351791at2759"/>
<feature type="transmembrane region" description="Helical" evidence="6">
    <location>
        <begin position="586"/>
        <end position="608"/>
    </location>
</feature>
<dbReference type="AlphaFoldDB" id="A0A6G1JHT7"/>
<feature type="transmembrane region" description="Helical" evidence="6">
    <location>
        <begin position="228"/>
        <end position="246"/>
    </location>
</feature>
<feature type="transmembrane region" description="Helical" evidence="6">
    <location>
        <begin position="494"/>
        <end position="512"/>
    </location>
</feature>
<dbReference type="Proteomes" id="UP000799291">
    <property type="component" value="Unassembled WGS sequence"/>
</dbReference>
<dbReference type="InterPro" id="IPR011701">
    <property type="entry name" value="MFS"/>
</dbReference>
<feature type="transmembrane region" description="Helical" evidence="6">
    <location>
        <begin position="316"/>
        <end position="334"/>
    </location>
</feature>
<dbReference type="SUPFAM" id="SSF103473">
    <property type="entry name" value="MFS general substrate transporter"/>
    <property type="match status" value="1"/>
</dbReference>
<reference evidence="8" key="1">
    <citation type="journal article" date="2020" name="Stud. Mycol.">
        <title>101 Dothideomycetes genomes: a test case for predicting lifestyles and emergence of pathogens.</title>
        <authorList>
            <person name="Haridas S."/>
            <person name="Albert R."/>
            <person name="Binder M."/>
            <person name="Bloem J."/>
            <person name="Labutti K."/>
            <person name="Salamov A."/>
            <person name="Andreopoulos B."/>
            <person name="Baker S."/>
            <person name="Barry K."/>
            <person name="Bills G."/>
            <person name="Bluhm B."/>
            <person name="Cannon C."/>
            <person name="Castanera R."/>
            <person name="Culley D."/>
            <person name="Daum C."/>
            <person name="Ezra D."/>
            <person name="Gonzalez J."/>
            <person name="Henrissat B."/>
            <person name="Kuo A."/>
            <person name="Liang C."/>
            <person name="Lipzen A."/>
            <person name="Lutzoni F."/>
            <person name="Magnuson J."/>
            <person name="Mondo S."/>
            <person name="Nolan M."/>
            <person name="Ohm R."/>
            <person name="Pangilinan J."/>
            <person name="Park H.-J."/>
            <person name="Ramirez L."/>
            <person name="Alfaro M."/>
            <person name="Sun H."/>
            <person name="Tritt A."/>
            <person name="Yoshinaga Y."/>
            <person name="Zwiers L.-H."/>
            <person name="Turgeon B."/>
            <person name="Goodwin S."/>
            <person name="Spatafora J."/>
            <person name="Crous P."/>
            <person name="Grigoriev I."/>
        </authorList>
    </citation>
    <scope>NUCLEOTIDE SEQUENCE</scope>
    <source>
        <strain evidence="8">CBS 122367</strain>
    </source>
</reference>
<dbReference type="GO" id="GO:0022857">
    <property type="term" value="F:transmembrane transporter activity"/>
    <property type="evidence" value="ECO:0007669"/>
    <property type="project" value="InterPro"/>
</dbReference>
<feature type="transmembrane region" description="Helical" evidence="6">
    <location>
        <begin position="258"/>
        <end position="281"/>
    </location>
</feature>
<gene>
    <name evidence="8" type="ORF">K458DRAFT_330363</name>
</gene>
<feature type="transmembrane region" description="Helical" evidence="6">
    <location>
        <begin position="519"/>
        <end position="539"/>
    </location>
</feature>
<keyword evidence="9" id="KW-1185">Reference proteome</keyword>
<dbReference type="PANTHER" id="PTHR23501">
    <property type="entry name" value="MAJOR FACILITATOR SUPERFAMILY"/>
    <property type="match status" value="1"/>
</dbReference>
<feature type="transmembrane region" description="Helical" evidence="6">
    <location>
        <begin position="664"/>
        <end position="682"/>
    </location>
</feature>
<feature type="transmembrane region" description="Helical" evidence="6">
    <location>
        <begin position="454"/>
        <end position="474"/>
    </location>
</feature>
<dbReference type="InterPro" id="IPR036259">
    <property type="entry name" value="MFS_trans_sf"/>
</dbReference>
<evidence type="ECO:0000256" key="6">
    <source>
        <dbReference type="SAM" id="Phobius"/>
    </source>
</evidence>
<feature type="transmembrane region" description="Helical" evidence="6">
    <location>
        <begin position="385"/>
        <end position="404"/>
    </location>
</feature>
<feature type="transmembrane region" description="Helical" evidence="6">
    <location>
        <begin position="346"/>
        <end position="365"/>
    </location>
</feature>
<feature type="region of interest" description="Disordered" evidence="5">
    <location>
        <begin position="1"/>
        <end position="38"/>
    </location>
</feature>
<evidence type="ECO:0000256" key="1">
    <source>
        <dbReference type="ARBA" id="ARBA00004141"/>
    </source>
</evidence>
<feature type="transmembrane region" description="Helical" evidence="6">
    <location>
        <begin position="416"/>
        <end position="433"/>
    </location>
</feature>
<feature type="compositionally biased region" description="Polar residues" evidence="5">
    <location>
        <begin position="29"/>
        <end position="38"/>
    </location>
</feature>
<feature type="region of interest" description="Disordered" evidence="5">
    <location>
        <begin position="59"/>
        <end position="80"/>
    </location>
</feature>
<dbReference type="PROSITE" id="PS50850">
    <property type="entry name" value="MFS"/>
    <property type="match status" value="1"/>
</dbReference>